<organism evidence="2 3">
    <name type="scientific">Kineothrix alysoides</name>
    <dbReference type="NCBI Taxonomy" id="1469948"/>
    <lineage>
        <taxon>Bacteria</taxon>
        <taxon>Bacillati</taxon>
        <taxon>Bacillota</taxon>
        <taxon>Clostridia</taxon>
        <taxon>Lachnospirales</taxon>
        <taxon>Lachnospiraceae</taxon>
        <taxon>Kineothrix</taxon>
    </lineage>
</organism>
<evidence type="ECO:0000313" key="2">
    <source>
        <dbReference type="EMBL" id="TCL60995.1"/>
    </source>
</evidence>
<dbReference type="PANTHER" id="PTHR33055:SF3">
    <property type="entry name" value="PUTATIVE TRANSPOSASE FOR IS117-RELATED"/>
    <property type="match status" value="1"/>
</dbReference>
<dbReference type="STRING" id="1469948.GCA_000732725_02677"/>
<dbReference type="AlphaFoldDB" id="A0A4R1R627"/>
<dbReference type="PANTHER" id="PTHR33055">
    <property type="entry name" value="TRANSPOSASE FOR INSERTION SEQUENCE ELEMENT IS1111A"/>
    <property type="match status" value="1"/>
</dbReference>
<reference evidence="2 3" key="1">
    <citation type="submission" date="2019-03" db="EMBL/GenBank/DDBJ databases">
        <title>Genomic Encyclopedia of Type Strains, Phase IV (KMG-IV): sequencing the most valuable type-strain genomes for metagenomic binning, comparative biology and taxonomic classification.</title>
        <authorList>
            <person name="Goeker M."/>
        </authorList>
    </citation>
    <scope>NUCLEOTIDE SEQUENCE [LARGE SCALE GENOMIC DNA]</scope>
    <source>
        <strain evidence="2 3">DSM 100556</strain>
    </source>
</reference>
<comment type="caution">
    <text evidence="2">The sequence shown here is derived from an EMBL/GenBank/DDBJ whole genome shotgun (WGS) entry which is preliminary data.</text>
</comment>
<protein>
    <submittedName>
        <fullName evidence="2">Transposase</fullName>
    </submittedName>
</protein>
<dbReference type="InterPro" id="IPR047650">
    <property type="entry name" value="Transpos_IS110"/>
</dbReference>
<name>A0A4R1R627_9FIRM</name>
<proteinExistence type="predicted"/>
<keyword evidence="3" id="KW-1185">Reference proteome</keyword>
<accession>A0A4R1R627</accession>
<sequence>MYDKTKFIFVGLDLHKEQHTAVIMDCFNEKLGEITFQNKPSKFSKLITKSKKYCTDGKEIIFALENSYGYGRALAAWLIEKGYLVKDVNPALSYAYRKSVPQYKKNDSYDAQCVARVAINELNTLPDAMPEDMYWTLSQLVNRRANLKTHHIRLKNQLHEQICIAYPSYKQFFQDIGRPTALYFWEHYPSPRFLRNKSVEELAEELIPVSHNQFSRRKCQKILDAVKADGDTTREY</sequence>
<feature type="domain" description="Transposase IS110-like N-terminal" evidence="1">
    <location>
        <begin position="10"/>
        <end position="162"/>
    </location>
</feature>
<dbReference type="Proteomes" id="UP000295718">
    <property type="component" value="Unassembled WGS sequence"/>
</dbReference>
<dbReference type="RefSeq" id="WP_031391354.1">
    <property type="nucleotide sequence ID" value="NZ_JPNB01000002.1"/>
</dbReference>
<dbReference type="GO" id="GO:0003677">
    <property type="term" value="F:DNA binding"/>
    <property type="evidence" value="ECO:0007669"/>
    <property type="project" value="InterPro"/>
</dbReference>
<dbReference type="Pfam" id="PF01548">
    <property type="entry name" value="DEDD_Tnp_IS110"/>
    <property type="match status" value="1"/>
</dbReference>
<gene>
    <name evidence="2" type="ORF">EDD76_10192</name>
</gene>
<evidence type="ECO:0000313" key="3">
    <source>
        <dbReference type="Proteomes" id="UP000295718"/>
    </source>
</evidence>
<evidence type="ECO:0000259" key="1">
    <source>
        <dbReference type="Pfam" id="PF01548"/>
    </source>
</evidence>
<dbReference type="GO" id="GO:0004803">
    <property type="term" value="F:transposase activity"/>
    <property type="evidence" value="ECO:0007669"/>
    <property type="project" value="InterPro"/>
</dbReference>
<dbReference type="InterPro" id="IPR002525">
    <property type="entry name" value="Transp_IS110-like_N"/>
</dbReference>
<dbReference type="EMBL" id="SLUO01000001">
    <property type="protein sequence ID" value="TCL60995.1"/>
    <property type="molecule type" value="Genomic_DNA"/>
</dbReference>
<dbReference type="GO" id="GO:0006313">
    <property type="term" value="P:DNA transposition"/>
    <property type="evidence" value="ECO:0007669"/>
    <property type="project" value="InterPro"/>
</dbReference>